<evidence type="ECO:0000313" key="3">
    <source>
        <dbReference type="EMBL" id="QRF54313.1"/>
    </source>
</evidence>
<dbReference type="CDD" id="cd07572">
    <property type="entry name" value="nit"/>
    <property type="match status" value="1"/>
</dbReference>
<gene>
    <name evidence="3" type="ORF">D4A92_22570</name>
</gene>
<dbReference type="Gene3D" id="3.60.110.10">
    <property type="entry name" value="Carbon-nitrogen hydrolase"/>
    <property type="match status" value="1"/>
</dbReference>
<dbReference type="GO" id="GO:0016787">
    <property type="term" value="F:hydrolase activity"/>
    <property type="evidence" value="ECO:0007669"/>
    <property type="project" value="UniProtKB-KW"/>
</dbReference>
<evidence type="ECO:0000313" key="4">
    <source>
        <dbReference type="Proteomes" id="UP000596351"/>
    </source>
</evidence>
<keyword evidence="4" id="KW-1185">Reference proteome</keyword>
<dbReference type="InterPro" id="IPR036526">
    <property type="entry name" value="C-N_Hydrolase_sf"/>
</dbReference>
<dbReference type="Pfam" id="PF00795">
    <property type="entry name" value="CN_hydrolase"/>
    <property type="match status" value="1"/>
</dbReference>
<reference evidence="3 4" key="1">
    <citation type="submission" date="2018-09" db="EMBL/GenBank/DDBJ databases">
        <title>Rhizobium sp. MAE2-X.</title>
        <authorList>
            <person name="Lee Y."/>
            <person name="Jeon C.O."/>
        </authorList>
    </citation>
    <scope>NUCLEOTIDE SEQUENCE [LARGE SCALE GENOMIC DNA]</scope>
    <source>
        <strain evidence="3 4">MAE2-X</strain>
        <plasmid evidence="3 4">p1</plasmid>
    </source>
</reference>
<organism evidence="3 4">
    <name type="scientific">Rhizobium rosettiformans</name>
    <dbReference type="NCBI Taxonomy" id="1368430"/>
    <lineage>
        <taxon>Bacteria</taxon>
        <taxon>Pseudomonadati</taxon>
        <taxon>Pseudomonadota</taxon>
        <taxon>Alphaproteobacteria</taxon>
        <taxon>Hyphomicrobiales</taxon>
        <taxon>Rhizobiaceae</taxon>
        <taxon>Rhizobium/Agrobacterium group</taxon>
        <taxon>Rhizobium</taxon>
    </lineage>
</organism>
<evidence type="ECO:0000256" key="1">
    <source>
        <dbReference type="ARBA" id="ARBA00022801"/>
    </source>
</evidence>
<dbReference type="PROSITE" id="PS50263">
    <property type="entry name" value="CN_HYDROLASE"/>
    <property type="match status" value="1"/>
</dbReference>
<dbReference type="EMBL" id="CP032406">
    <property type="protein sequence ID" value="QRF54313.1"/>
    <property type="molecule type" value="Genomic_DNA"/>
</dbReference>
<dbReference type="PANTHER" id="PTHR23088:SF27">
    <property type="entry name" value="DEAMINATED GLUTATHIONE AMIDASE"/>
    <property type="match status" value="1"/>
</dbReference>
<dbReference type="InterPro" id="IPR003010">
    <property type="entry name" value="C-N_Hydrolase"/>
</dbReference>
<proteinExistence type="predicted"/>
<feature type="domain" description="CN hydrolase" evidence="2">
    <location>
        <begin position="1"/>
        <end position="254"/>
    </location>
</feature>
<dbReference type="InterPro" id="IPR045254">
    <property type="entry name" value="Nit1/2_C-N_Hydrolase"/>
</dbReference>
<sequence length="286" mass="31497">MNIALIQMNSQPDRSANLAQALRLMRDACAGSKPDLLVLPEHFDWTGGTPDEKRQAADLVPGGEAYEMVRTFAREGGVAIHAGSLLERRPDASTIFNTSVVFDASGTEIGRYRKIHLFDITAPDGKVYAESAVVAAGDGLLVYEIGGFRVGCAICYDLRFSRLFDHLAGLDVDLIILPAAFTQQTGRDHWEVLCRARAIEFQSYFLACGQCGSYRAPNGEERLMYGHSMVVDPWGRVIATADREVGVINAVLDRAVVDRVREMIPMAKHRRDLKSMSVVSTSMDRS</sequence>
<dbReference type="Proteomes" id="UP000596351">
    <property type="component" value="Plasmid p1"/>
</dbReference>
<keyword evidence="1 3" id="KW-0378">Hydrolase</keyword>
<accession>A0ABX7F1G6</accession>
<geneLocation type="plasmid" evidence="3 4">
    <name>p1</name>
</geneLocation>
<keyword evidence="3" id="KW-0614">Plasmid</keyword>
<protein>
    <submittedName>
        <fullName evidence="3">Carbon-nitrogen hydrolase family protein</fullName>
    </submittedName>
</protein>
<dbReference type="SUPFAM" id="SSF56317">
    <property type="entry name" value="Carbon-nitrogen hydrolase"/>
    <property type="match status" value="1"/>
</dbReference>
<name>A0ABX7F1G6_9HYPH</name>
<evidence type="ECO:0000259" key="2">
    <source>
        <dbReference type="PROSITE" id="PS50263"/>
    </source>
</evidence>
<dbReference type="PANTHER" id="PTHR23088">
    <property type="entry name" value="NITRILASE-RELATED"/>
    <property type="match status" value="1"/>
</dbReference>
<dbReference type="RefSeq" id="WP_203020824.1">
    <property type="nucleotide sequence ID" value="NZ_CP032406.1"/>
</dbReference>